<protein>
    <submittedName>
        <fullName evidence="2">Uncharacterized protein</fullName>
    </submittedName>
</protein>
<dbReference type="EMBL" id="JACRWG010000002">
    <property type="protein sequence ID" value="MBC6008920.1"/>
    <property type="molecule type" value="Genomic_DNA"/>
</dbReference>
<sequence length="190" mass="21272">MKKIFKKTISLLISITLFSSLCSPVFASDISLSIPVQISETETWFFPTEKDYEAYLNHKQVSGDIMTCGEYSKTSEVSRQTLKHKFVGYHKLTPSWTKSSSYTIAKGVSSSASLKTSYDGISFTLSLTHTASVSTTIPANSKKYSRLGISGDFLVKHMRTDYFDSSGLYNSYNYISKKTLASYIDVKYKS</sequence>
<organism evidence="2 3">
    <name type="scientific">Catenibacterium faecis</name>
    <dbReference type="NCBI Taxonomy" id="2764323"/>
    <lineage>
        <taxon>Bacteria</taxon>
        <taxon>Bacillati</taxon>
        <taxon>Bacillota</taxon>
        <taxon>Erysipelotrichia</taxon>
        <taxon>Erysipelotrichales</taxon>
        <taxon>Coprobacillaceae</taxon>
        <taxon>Catenibacterium</taxon>
    </lineage>
</organism>
<feature type="chain" id="PRO_5045281964" evidence="1">
    <location>
        <begin position="28"/>
        <end position="190"/>
    </location>
</feature>
<proteinExistence type="predicted"/>
<keyword evidence="3" id="KW-1185">Reference proteome</keyword>
<evidence type="ECO:0000313" key="2">
    <source>
        <dbReference type="EMBL" id="MBC6008920.1"/>
    </source>
</evidence>
<name>A0ABR7K893_9FIRM</name>
<feature type="signal peptide" evidence="1">
    <location>
        <begin position="1"/>
        <end position="27"/>
    </location>
</feature>
<dbReference type="Proteomes" id="UP000603474">
    <property type="component" value="Unassembled WGS sequence"/>
</dbReference>
<evidence type="ECO:0000313" key="3">
    <source>
        <dbReference type="Proteomes" id="UP000603474"/>
    </source>
</evidence>
<evidence type="ECO:0000256" key="1">
    <source>
        <dbReference type="SAM" id="SignalP"/>
    </source>
</evidence>
<accession>A0ABR7K893</accession>
<keyword evidence="1" id="KW-0732">Signal</keyword>
<comment type="caution">
    <text evidence="2">The sequence shown here is derived from an EMBL/GenBank/DDBJ whole genome shotgun (WGS) entry which is preliminary data.</text>
</comment>
<dbReference type="RefSeq" id="WP_187011565.1">
    <property type="nucleotide sequence ID" value="NZ_JACRWG010000002.1"/>
</dbReference>
<reference evidence="2 3" key="1">
    <citation type="submission" date="2020-08" db="EMBL/GenBank/DDBJ databases">
        <authorList>
            <person name="Liu C."/>
            <person name="Sun Q."/>
        </authorList>
    </citation>
    <scope>NUCLEOTIDE SEQUENCE [LARGE SCALE GENOMIC DNA]</scope>
    <source>
        <strain evidence="2 3">NSJ-22</strain>
    </source>
</reference>
<gene>
    <name evidence="2" type="ORF">H8909_01400</name>
</gene>